<comment type="similarity">
    <text evidence="1">Belongs to the gamma-glutamyltransferase family.</text>
</comment>
<evidence type="ECO:0000313" key="5">
    <source>
        <dbReference type="EMBL" id="ETX29897.1"/>
    </source>
</evidence>
<dbReference type="InterPro" id="IPR029055">
    <property type="entry name" value="Ntn_hydrolases_N"/>
</dbReference>
<dbReference type="Pfam" id="PF01019">
    <property type="entry name" value="G_glu_transpept"/>
    <property type="match status" value="2"/>
</dbReference>
<dbReference type="PANTHER" id="PTHR43199:SF1">
    <property type="entry name" value="GLUTATHIONE HYDROLASE PROENZYME"/>
    <property type="match status" value="1"/>
</dbReference>
<keyword evidence="2 5" id="KW-0808">Transferase</keyword>
<evidence type="ECO:0000313" key="6">
    <source>
        <dbReference type="Proteomes" id="UP000023430"/>
    </source>
</evidence>
<dbReference type="GO" id="GO:0016787">
    <property type="term" value="F:hydrolase activity"/>
    <property type="evidence" value="ECO:0007669"/>
    <property type="project" value="UniProtKB-KW"/>
</dbReference>
<keyword evidence="4" id="KW-0865">Zymogen</keyword>
<proteinExistence type="inferred from homology"/>
<evidence type="ECO:0000256" key="2">
    <source>
        <dbReference type="ARBA" id="ARBA00022679"/>
    </source>
</evidence>
<name>X7FAE8_9RHOB</name>
<dbReference type="PATRIC" id="fig|1449351.3.peg.1089"/>
<dbReference type="InterPro" id="IPR051792">
    <property type="entry name" value="GGT_bact"/>
</dbReference>
<gene>
    <name evidence="5" type="ORF">RISW2_19800</name>
</gene>
<accession>X7FAE8</accession>
<dbReference type="EMBL" id="JAME01000006">
    <property type="protein sequence ID" value="ETX29897.1"/>
    <property type="molecule type" value="Genomic_DNA"/>
</dbReference>
<dbReference type="Proteomes" id="UP000023430">
    <property type="component" value="Unassembled WGS sequence"/>
</dbReference>
<dbReference type="Gene3D" id="3.60.20.40">
    <property type="match status" value="1"/>
</dbReference>
<dbReference type="GO" id="GO:0016740">
    <property type="term" value="F:transferase activity"/>
    <property type="evidence" value="ECO:0007669"/>
    <property type="project" value="UniProtKB-KW"/>
</dbReference>
<keyword evidence="3" id="KW-0378">Hydrolase</keyword>
<dbReference type="InterPro" id="IPR043137">
    <property type="entry name" value="GGT_ssub_C"/>
</dbReference>
<protein>
    <submittedName>
        <fullName evidence="5">Gamma-glutamyltransferase</fullName>
    </submittedName>
</protein>
<evidence type="ECO:0000256" key="4">
    <source>
        <dbReference type="ARBA" id="ARBA00023145"/>
    </source>
</evidence>
<dbReference type="STRING" id="1449351.RISW2_19800"/>
<dbReference type="PRINTS" id="PR01210">
    <property type="entry name" value="GGTRANSPTASE"/>
</dbReference>
<dbReference type="AlphaFoldDB" id="X7FAE8"/>
<evidence type="ECO:0000256" key="1">
    <source>
        <dbReference type="ARBA" id="ARBA00009381"/>
    </source>
</evidence>
<keyword evidence="6" id="KW-1185">Reference proteome</keyword>
<dbReference type="SUPFAM" id="SSF56235">
    <property type="entry name" value="N-terminal nucleophile aminohydrolases (Ntn hydrolases)"/>
    <property type="match status" value="1"/>
</dbReference>
<comment type="caution">
    <text evidence="5">The sequence shown here is derived from an EMBL/GenBank/DDBJ whole genome shotgun (WGS) entry which is preliminary data.</text>
</comment>
<sequence length="511" mass="52634">MSVWRTEKRAAHGPRGMVACQHWRAAEAGAAALAAGGNAVDAAVTAALTLSVVEPWLSGLGGGGFMVRMDRDGAAQVLDFNVASGSRVDPADYPPAGGRDGDWFDWPAVVDDRNLRGWTSVCVPGAVAGLAEALERFGSLTFAEALAPAIAEAEHGLRVDWYTALCLAIDAPNLARCPDAAALFLEDGRAPALPEGTAEIARPWPAKAALLKRLAEAGPRDFYEGESAALLLADLAEGGAPIEAADLAAYRPAWRAPLGARYRDLDLALVPGASGGPALADALGRMTTSIVPGGAADGAHMAACADAIRAAYEVRLRTQPHGGQSCTTHISAVDADGTFVSLTNTLLSRFGAKVVSGRTGLPLNNGMMWFDPRPGTPNAIAPGTRPLANMCPLVAARDGTPVLALGAAGGRQIFPAIAQILSYLADVGMDLETAFHAPRIDASSPLVAVPDTAPADAAGRIARSHKVAVVADTLYPVRFSVPSAVMRAEGGSVGMAHPNHPWSAAVAEPAR</sequence>
<dbReference type="RefSeq" id="WP_211238667.1">
    <property type="nucleotide sequence ID" value="NZ_JAME01000006.1"/>
</dbReference>
<dbReference type="eggNOG" id="COG0405">
    <property type="taxonomic scope" value="Bacteria"/>
</dbReference>
<evidence type="ECO:0000256" key="3">
    <source>
        <dbReference type="ARBA" id="ARBA00022801"/>
    </source>
</evidence>
<reference evidence="5 6" key="1">
    <citation type="submission" date="2014-01" db="EMBL/GenBank/DDBJ databases">
        <title>Roseivivax isoporae LMG 25204 Genome Sequencing.</title>
        <authorList>
            <person name="Lai Q."/>
            <person name="Li G."/>
            <person name="Shao Z."/>
        </authorList>
    </citation>
    <scope>NUCLEOTIDE SEQUENCE [LARGE SCALE GENOMIC DNA]</scope>
    <source>
        <strain evidence="5 6">LMG 25204</strain>
    </source>
</reference>
<organism evidence="5 6">
    <name type="scientific">Roseivivax isoporae LMG 25204</name>
    <dbReference type="NCBI Taxonomy" id="1449351"/>
    <lineage>
        <taxon>Bacteria</taxon>
        <taxon>Pseudomonadati</taxon>
        <taxon>Pseudomonadota</taxon>
        <taxon>Alphaproteobacteria</taxon>
        <taxon>Rhodobacterales</taxon>
        <taxon>Roseobacteraceae</taxon>
        <taxon>Roseivivax</taxon>
    </lineage>
</organism>
<dbReference type="PANTHER" id="PTHR43199">
    <property type="entry name" value="GLUTATHIONE HYDROLASE"/>
    <property type="match status" value="1"/>
</dbReference>